<proteinExistence type="predicted"/>
<dbReference type="GO" id="GO:0060090">
    <property type="term" value="F:molecular adaptor activity"/>
    <property type="evidence" value="ECO:0007669"/>
    <property type="project" value="InterPro"/>
</dbReference>
<evidence type="ECO:0000256" key="3">
    <source>
        <dbReference type="ARBA" id="ARBA00023054"/>
    </source>
</evidence>
<gene>
    <name evidence="7" type="ORF">g.20178</name>
</gene>
<evidence type="ECO:0000256" key="6">
    <source>
        <dbReference type="SAM" id="MobiDB-lite"/>
    </source>
</evidence>
<dbReference type="PANTHER" id="PTHR44981">
    <property type="entry name" value="PERICENTRIN-LIKE PROTEIN, ISOFORM F"/>
    <property type="match status" value="1"/>
</dbReference>
<dbReference type="GO" id="GO:0007165">
    <property type="term" value="P:signal transduction"/>
    <property type="evidence" value="ECO:0007669"/>
    <property type="project" value="InterPro"/>
</dbReference>
<feature type="non-terminal residue" evidence="7">
    <location>
        <position position="1"/>
    </location>
</feature>
<evidence type="ECO:0000256" key="1">
    <source>
        <dbReference type="ARBA" id="ARBA00004300"/>
    </source>
</evidence>
<feature type="coiled-coil region" evidence="5">
    <location>
        <begin position="632"/>
        <end position="732"/>
    </location>
</feature>
<evidence type="ECO:0000256" key="2">
    <source>
        <dbReference type="ARBA" id="ARBA00022490"/>
    </source>
</evidence>
<keyword evidence="3 5" id="KW-0175">Coiled coil</keyword>
<comment type="subcellular location">
    <subcellularLocation>
        <location evidence="1">Cytoplasm</location>
        <location evidence="1">Cytoskeleton</location>
        <location evidence="1">Microtubule organizing center</location>
        <location evidence="1">Centrosome</location>
    </subcellularLocation>
</comment>
<feature type="coiled-coil region" evidence="5">
    <location>
        <begin position="169"/>
        <end position="203"/>
    </location>
</feature>
<feature type="coiled-coil region" evidence="5">
    <location>
        <begin position="428"/>
        <end position="552"/>
    </location>
</feature>
<sequence length="1245" mass="143156">EEIHQYKSELTDLHKDLTETKDMMIKEKVAEEVELSQRQADTRVHKLSLLQEKARTLLSSCGGGDCPPQWLGLIEELCMEGDCLIEEAWRARDEQQLEMEAADKQLRSTRAFLDEQALEREQERDEYMRQIARLNELVRDRDRDRQFSSELPSPPLRCDTDSRISAAPVESLELQVKELTERLKDSEDKRLKVEKELKEAVDKIWVLRDIIGEMETVKSQLEAALEGRVAELQAELDIQARAHADEVGELQSLQDCSGDHHQPAPSTPTCPPTPISHQLRSQLRGMAKSLERQIRELEAVNIHVSTASLSSPSEDVSIREQLEALRCRTPEDSSCPSSPSHMAVEELAQLSDKLLRYSRAAENVIKKLRDREMEILMLRANAEEMQAERDVLQGQSERQLLQLATVNKRVEELRVRNERDMQASAAPLHQHIQELEALRSDLDNQLKDANRKLTKMKQKLERSESLMQSQEEEINNLSQHQQELVNKLSQDLAAMRAEKQHLQAMVEKYRSEDNLSFPELIEIMLAEKNADIDQLQHRVEELSQQEDSSKGQSKSKSCRVSFADEVSHSRLVPGERAREALHEGNSVKPFFSTPLSTIEERSNRLVPRVIDGDISKIPIPTDINLNSSPNRSAQLESVLSRLKDELEQKSQRLLECEAQLVELPALEEELRRAKEELVETVRSVSEDKQFYEEQLKGLGETREQLAKRENELQELRVELKQKEEDMVRTTADVKALQCIMEGLQQKLQEAKTFTQTGEDNKLLDNKFKEESEGLRSAIITVKAQMSSLEKTLENEKVTNKSLQEKIDKLKLEKESILSELNTIKYNNDSLQVELEKALSSSKENMQVIESLRLDLEVSSKEKSSLNMKCQKLKKELEQLSRKKVELKNVLKKDHEEAQKVKEELESLKCSNSELKAACEKLQEELGEVGSKLELLRELNVKDDKIEELQEELAKLDQDKQVLKNDKLMTEQSLHTEISELKVLIEDLNKTSVSVETEQESMKDRDGLMRKYEVLMREYERTRRARRESEKKCVVLKDELTKEKLYSARLQGLTGGKRVPQLQISKSNLVDIKPNGMKMTNSLDNLADEVQKELNASAQLDQSLITGLQNNAESGVELQRSENMAPHVDYLSARLAKAETAFHVERVVVSDLRARLVVEHQRLMEEQARTQVLQEEVAALHTLNDQFEDKFRSVMLQFEQQVNEVKLLRLNKEPTNSSLVEKEELKKLVEENQRKVDELLQERVFN</sequence>
<dbReference type="AlphaFoldDB" id="A0A1B6MJ24"/>
<dbReference type="EMBL" id="GEBQ01004092">
    <property type="protein sequence ID" value="JAT35885.1"/>
    <property type="molecule type" value="Transcribed_RNA"/>
</dbReference>
<reference evidence="7" key="1">
    <citation type="submission" date="2015-11" db="EMBL/GenBank/DDBJ databases">
        <title>De novo transcriptome assembly of four potential Pierce s Disease insect vectors from Arizona vineyards.</title>
        <authorList>
            <person name="Tassone E.E."/>
        </authorList>
    </citation>
    <scope>NUCLEOTIDE SEQUENCE</scope>
</reference>
<dbReference type="InterPro" id="IPR028745">
    <property type="entry name" value="AKAP9/Pericentrin"/>
</dbReference>
<keyword evidence="4" id="KW-0206">Cytoskeleton</keyword>
<evidence type="ECO:0000256" key="4">
    <source>
        <dbReference type="ARBA" id="ARBA00023212"/>
    </source>
</evidence>
<feature type="coiled-coil region" evidence="5">
    <location>
        <begin position="347"/>
        <end position="395"/>
    </location>
</feature>
<accession>A0A1B6MJ24</accession>
<feature type="non-terminal residue" evidence="7">
    <location>
        <position position="1245"/>
    </location>
</feature>
<protein>
    <submittedName>
        <fullName evidence="7">Uncharacterized protein</fullName>
    </submittedName>
</protein>
<evidence type="ECO:0000256" key="5">
    <source>
        <dbReference type="SAM" id="Coils"/>
    </source>
</evidence>
<feature type="coiled-coil region" evidence="5">
    <location>
        <begin position="1004"/>
        <end position="1038"/>
    </location>
</feature>
<feature type="coiled-coil region" evidence="5">
    <location>
        <begin position="855"/>
        <end position="965"/>
    </location>
</feature>
<dbReference type="PANTHER" id="PTHR44981:SF2">
    <property type="entry name" value="PERICENTRIN-LIKE PROTEIN, ISOFORM F"/>
    <property type="match status" value="1"/>
</dbReference>
<feature type="region of interest" description="Disordered" evidence="6">
    <location>
        <begin position="254"/>
        <end position="277"/>
    </location>
</feature>
<organism evidence="7">
    <name type="scientific">Graphocephala atropunctata</name>
    <dbReference type="NCBI Taxonomy" id="36148"/>
    <lineage>
        <taxon>Eukaryota</taxon>
        <taxon>Metazoa</taxon>
        <taxon>Ecdysozoa</taxon>
        <taxon>Arthropoda</taxon>
        <taxon>Hexapoda</taxon>
        <taxon>Insecta</taxon>
        <taxon>Pterygota</taxon>
        <taxon>Neoptera</taxon>
        <taxon>Paraneoptera</taxon>
        <taxon>Hemiptera</taxon>
        <taxon>Auchenorrhyncha</taxon>
        <taxon>Membracoidea</taxon>
        <taxon>Cicadellidae</taxon>
        <taxon>Cicadellinae</taxon>
        <taxon>Cicadellini</taxon>
        <taxon>Graphocephala</taxon>
    </lineage>
</organism>
<name>A0A1B6MJ24_9HEMI</name>
<feature type="coiled-coil region" evidence="5">
    <location>
        <begin position="785"/>
        <end position="819"/>
    </location>
</feature>
<evidence type="ECO:0000313" key="7">
    <source>
        <dbReference type="EMBL" id="JAT35885.1"/>
    </source>
</evidence>
<keyword evidence="2" id="KW-0963">Cytoplasm</keyword>
<feature type="compositionally biased region" description="Pro residues" evidence="6">
    <location>
        <begin position="265"/>
        <end position="274"/>
    </location>
</feature>
<dbReference type="GO" id="GO:0005813">
    <property type="term" value="C:centrosome"/>
    <property type="evidence" value="ECO:0007669"/>
    <property type="project" value="UniProtKB-SubCell"/>
</dbReference>